<keyword evidence="1" id="KW-0378">Hydrolase</keyword>
<evidence type="ECO:0000256" key="1">
    <source>
        <dbReference type="ARBA" id="ARBA00022801"/>
    </source>
</evidence>
<evidence type="ECO:0000259" key="3">
    <source>
        <dbReference type="Pfam" id="PF00561"/>
    </source>
</evidence>
<dbReference type="Gene3D" id="3.40.50.1820">
    <property type="entry name" value="alpha/beta hydrolase"/>
    <property type="match status" value="1"/>
</dbReference>
<dbReference type="GO" id="GO:0016787">
    <property type="term" value="F:hydrolase activity"/>
    <property type="evidence" value="ECO:0007669"/>
    <property type="project" value="UniProtKB-KW"/>
</dbReference>
<protein>
    <recommendedName>
        <fullName evidence="3">AB hydrolase-1 domain-containing protein</fullName>
    </recommendedName>
</protein>
<sequence length="344" mass="39130">MEKFRRKEFVTRRSINYTYYVSTSEESPASFPGLLFLHGFPDSAHLWTGVIKHLGNLPNKIIIPDCLGYAGTDKPTDTNLYAYKDQAEDIADILSNEKANDTIIIGHDWGSALAQRTYLHKSHLFSGVVLVNIGYMVPSKEPFNLAAFNSYTKETIGYPQFSYWDFFLALDAVDIVENNLERMWQVLHGDVEDWMRKMFCAPDAMRKFLLGTEQVPLKQYAKQPECIDRFMQQFVRPGGFASALQSYKAVVQNVQHRSDATIPTEDLTIDVPLLFICCTDDAVCTRELMDDAKQQGLVPRLTEVTIKSAHWSPIEKPGEIARHIRNFLGNVLLHQWVTAAEKNA</sequence>
<evidence type="ECO:0000313" key="5">
    <source>
        <dbReference type="Proteomes" id="UP001310594"/>
    </source>
</evidence>
<dbReference type="Pfam" id="PF00561">
    <property type="entry name" value="Abhydrolase_1"/>
    <property type="match status" value="1"/>
</dbReference>
<reference evidence="4" key="1">
    <citation type="submission" date="2023-08" db="EMBL/GenBank/DDBJ databases">
        <title>Black Yeasts Isolated from many extreme environments.</title>
        <authorList>
            <person name="Coleine C."/>
            <person name="Stajich J.E."/>
            <person name="Selbmann L."/>
        </authorList>
    </citation>
    <scope>NUCLEOTIDE SEQUENCE</scope>
    <source>
        <strain evidence="4">CCFEE 5810</strain>
    </source>
</reference>
<proteinExistence type="inferred from homology"/>
<organism evidence="4 5">
    <name type="scientific">Elasticomyces elasticus</name>
    <dbReference type="NCBI Taxonomy" id="574655"/>
    <lineage>
        <taxon>Eukaryota</taxon>
        <taxon>Fungi</taxon>
        <taxon>Dikarya</taxon>
        <taxon>Ascomycota</taxon>
        <taxon>Pezizomycotina</taxon>
        <taxon>Dothideomycetes</taxon>
        <taxon>Dothideomycetidae</taxon>
        <taxon>Mycosphaerellales</taxon>
        <taxon>Teratosphaeriaceae</taxon>
        <taxon>Elasticomyces</taxon>
    </lineage>
</organism>
<dbReference type="InterPro" id="IPR000639">
    <property type="entry name" value="Epox_hydrolase-like"/>
</dbReference>
<dbReference type="Proteomes" id="UP001310594">
    <property type="component" value="Unassembled WGS sequence"/>
</dbReference>
<dbReference type="InterPro" id="IPR029058">
    <property type="entry name" value="AB_hydrolase_fold"/>
</dbReference>
<dbReference type="EMBL" id="JAVRQU010000019">
    <property type="protein sequence ID" value="KAK5692380.1"/>
    <property type="molecule type" value="Genomic_DNA"/>
</dbReference>
<feature type="domain" description="AB hydrolase-1" evidence="3">
    <location>
        <begin position="34"/>
        <end position="317"/>
    </location>
</feature>
<dbReference type="PRINTS" id="PR00412">
    <property type="entry name" value="EPOXHYDRLASE"/>
</dbReference>
<dbReference type="InterPro" id="IPR000073">
    <property type="entry name" value="AB_hydrolase_1"/>
</dbReference>
<gene>
    <name evidence="4" type="ORF">LTR97_010688</name>
</gene>
<comment type="caution">
    <text evidence="4">The sequence shown here is derived from an EMBL/GenBank/DDBJ whole genome shotgun (WGS) entry which is preliminary data.</text>
</comment>
<name>A0AAN7VN53_9PEZI</name>
<comment type="similarity">
    <text evidence="2">Belongs to the AB hydrolase superfamily. Epoxide hydrolase family.</text>
</comment>
<accession>A0AAN7VN53</accession>
<dbReference type="PANTHER" id="PTHR43329">
    <property type="entry name" value="EPOXIDE HYDROLASE"/>
    <property type="match status" value="1"/>
</dbReference>
<evidence type="ECO:0000313" key="4">
    <source>
        <dbReference type="EMBL" id="KAK5692380.1"/>
    </source>
</evidence>
<dbReference type="SUPFAM" id="SSF53474">
    <property type="entry name" value="alpha/beta-Hydrolases"/>
    <property type="match status" value="1"/>
</dbReference>
<dbReference type="AlphaFoldDB" id="A0AAN7VN53"/>
<evidence type="ECO:0000256" key="2">
    <source>
        <dbReference type="ARBA" id="ARBA00038334"/>
    </source>
</evidence>